<dbReference type="GO" id="GO:0043596">
    <property type="term" value="C:nuclear replication fork"/>
    <property type="evidence" value="ECO:0007669"/>
    <property type="project" value="UniProtKB-ARBA"/>
</dbReference>
<evidence type="ECO:0000256" key="4">
    <source>
        <dbReference type="ARBA" id="ARBA00022705"/>
    </source>
</evidence>
<dbReference type="GO" id="GO:0000727">
    <property type="term" value="P:double-strand break repair via break-induced replication"/>
    <property type="evidence" value="ECO:0007669"/>
    <property type="project" value="TreeGrafter"/>
</dbReference>
<dbReference type="GO" id="GO:0006270">
    <property type="term" value="P:DNA replication initiation"/>
    <property type="evidence" value="ECO:0007669"/>
    <property type="project" value="UniProtKB-UniRule"/>
</dbReference>
<comment type="function">
    <text evidence="14">Acts as component of the MCM2-7 complex (MCM complex) which is the replicative helicase essential for 'once per cell cycle' DNA replication initiation and elongation in eukaryotic cells. The active ATPase sites in the MCM2-7 ring are formed through the interaction surfaces of two neighboring subunits such that a critical structure of a conserved arginine finger motif is provided in trans relative to the ATP-binding site of the Walker A box of the adjacent subunit. The six ATPase active sites, however, are likely to contribute differentially to the complex helicase activity.</text>
</comment>
<dbReference type="Pfam" id="PF14551">
    <property type="entry name" value="MCM_N"/>
    <property type="match status" value="1"/>
</dbReference>
<feature type="domain" description="MCM C-terminal AAA(+) ATPase" evidence="16">
    <location>
        <begin position="485"/>
        <end position="693"/>
    </location>
</feature>
<dbReference type="InterPro" id="IPR027417">
    <property type="entry name" value="P-loop_NTPase"/>
</dbReference>
<dbReference type="GO" id="GO:0031261">
    <property type="term" value="C:DNA replication preinitiation complex"/>
    <property type="evidence" value="ECO:0007669"/>
    <property type="project" value="UniProtKB-ARBA"/>
</dbReference>
<evidence type="ECO:0000256" key="7">
    <source>
        <dbReference type="ARBA" id="ARBA00022806"/>
    </source>
</evidence>
<dbReference type="PRINTS" id="PR01657">
    <property type="entry name" value="MCMFAMILY"/>
</dbReference>
<evidence type="ECO:0000256" key="15">
    <source>
        <dbReference type="SAM" id="MobiDB-lite"/>
    </source>
</evidence>
<dbReference type="InterPro" id="IPR041024">
    <property type="entry name" value="Mcm6_C"/>
</dbReference>
<dbReference type="PROSITE" id="PS50051">
    <property type="entry name" value="MCM_2"/>
    <property type="match status" value="1"/>
</dbReference>
<dbReference type="InterPro" id="IPR018525">
    <property type="entry name" value="MCM_CS"/>
</dbReference>
<evidence type="ECO:0000256" key="9">
    <source>
        <dbReference type="ARBA" id="ARBA00023125"/>
    </source>
</evidence>
<keyword evidence="4 14" id="KW-0235">DNA replication</keyword>
<dbReference type="InterPro" id="IPR001208">
    <property type="entry name" value="MCM_dom"/>
</dbReference>
<dbReference type="PANTHER" id="PTHR11630">
    <property type="entry name" value="DNA REPLICATION LICENSING FACTOR MCM FAMILY MEMBER"/>
    <property type="match status" value="1"/>
</dbReference>
<dbReference type="Pfam" id="PF00493">
    <property type="entry name" value="MCM"/>
    <property type="match status" value="1"/>
</dbReference>
<comment type="subunit">
    <text evidence="14">Component of the MCM2-7 complex.</text>
</comment>
<dbReference type="Gene3D" id="2.40.50.140">
    <property type="entry name" value="Nucleic acid-binding proteins"/>
    <property type="match status" value="1"/>
</dbReference>
<comment type="catalytic activity">
    <reaction evidence="14">
        <text>ATP + H2O = ADP + phosphate + H(+)</text>
        <dbReference type="Rhea" id="RHEA:13065"/>
        <dbReference type="ChEBI" id="CHEBI:15377"/>
        <dbReference type="ChEBI" id="CHEBI:15378"/>
        <dbReference type="ChEBI" id="CHEBI:30616"/>
        <dbReference type="ChEBI" id="CHEBI:43474"/>
        <dbReference type="ChEBI" id="CHEBI:456216"/>
        <dbReference type="EC" id="3.6.4.12"/>
    </reaction>
</comment>
<dbReference type="GO" id="GO:1902969">
    <property type="term" value="P:mitotic DNA replication"/>
    <property type="evidence" value="ECO:0007669"/>
    <property type="project" value="TreeGrafter"/>
</dbReference>
<keyword evidence="6 14" id="KW-0378">Hydrolase</keyword>
<dbReference type="GO" id="GO:0005524">
    <property type="term" value="F:ATP binding"/>
    <property type="evidence" value="ECO:0007669"/>
    <property type="project" value="UniProtKB-UniRule"/>
</dbReference>
<dbReference type="Gene3D" id="2.20.28.10">
    <property type="match status" value="1"/>
</dbReference>
<evidence type="ECO:0000256" key="13">
    <source>
        <dbReference type="RuleBase" id="RU004070"/>
    </source>
</evidence>
<comment type="caution">
    <text evidence="17">The sequence shown here is derived from an EMBL/GenBank/DDBJ whole genome shotgun (WGS) entry which is preliminary data.</text>
</comment>
<dbReference type="SUPFAM" id="SSF52540">
    <property type="entry name" value="P-loop containing nucleoside triphosphate hydrolases"/>
    <property type="match status" value="1"/>
</dbReference>
<evidence type="ECO:0000256" key="1">
    <source>
        <dbReference type="ARBA" id="ARBA00004123"/>
    </source>
</evidence>
<accession>A0A6V8H5H3</accession>
<feature type="compositionally biased region" description="Acidic residues" evidence="15">
    <location>
        <begin position="805"/>
        <end position="826"/>
    </location>
</feature>
<feature type="compositionally biased region" description="Polar residues" evidence="15">
    <location>
        <begin position="15"/>
        <end position="29"/>
    </location>
</feature>
<dbReference type="EC" id="3.6.4.12" evidence="3 14"/>
<proteinExistence type="inferred from homology"/>
<dbReference type="EMBL" id="DF933811">
    <property type="protein sequence ID" value="GAM34544.1"/>
    <property type="molecule type" value="Genomic_DNA"/>
</dbReference>
<dbReference type="InterPro" id="IPR008049">
    <property type="entry name" value="MCM6"/>
</dbReference>
<reference evidence="18" key="1">
    <citation type="journal article" date="2015" name="Genome Announc.">
        <title>Draft genome sequence of Talaromyces cellulolyticus strain Y-94, a source of lignocellulosic biomass-degrading enzymes.</title>
        <authorList>
            <person name="Fujii T."/>
            <person name="Koike H."/>
            <person name="Sawayama S."/>
            <person name="Yano S."/>
            <person name="Inoue H."/>
        </authorList>
    </citation>
    <scope>NUCLEOTIDE SEQUENCE [LARGE SCALE GENOMIC DNA]</scope>
    <source>
        <strain evidence="18">Y-94</strain>
    </source>
</reference>
<dbReference type="GO" id="GO:0005656">
    <property type="term" value="C:nuclear pre-replicative complex"/>
    <property type="evidence" value="ECO:0007669"/>
    <property type="project" value="UniProtKB-ARBA"/>
</dbReference>
<protein>
    <recommendedName>
        <fullName evidence="12 14">DNA replication licensing factor MCM6</fullName>
        <ecNumber evidence="3 14">3.6.4.12</ecNumber>
    </recommendedName>
</protein>
<evidence type="ECO:0000256" key="6">
    <source>
        <dbReference type="ARBA" id="ARBA00022801"/>
    </source>
</evidence>
<dbReference type="Gene3D" id="1.20.58.870">
    <property type="match status" value="1"/>
</dbReference>
<dbReference type="PANTHER" id="PTHR11630:SF43">
    <property type="entry name" value="DNA REPLICATION LICENSING FACTOR MCM6"/>
    <property type="match status" value="1"/>
</dbReference>
<evidence type="ECO:0000256" key="14">
    <source>
        <dbReference type="RuleBase" id="RU368064"/>
    </source>
</evidence>
<evidence type="ECO:0000256" key="12">
    <source>
        <dbReference type="ARBA" id="ARBA00073495"/>
    </source>
</evidence>
<dbReference type="GO" id="GO:0006279">
    <property type="term" value="P:premeiotic DNA replication"/>
    <property type="evidence" value="ECO:0007669"/>
    <property type="project" value="UniProtKB-ARBA"/>
</dbReference>
<dbReference type="InterPro" id="IPR027925">
    <property type="entry name" value="MCM_N"/>
</dbReference>
<gene>
    <name evidence="17" type="ORF">TCE0_015f02192</name>
</gene>
<dbReference type="SMART" id="SM00350">
    <property type="entry name" value="MCM"/>
    <property type="match status" value="1"/>
</dbReference>
<evidence type="ECO:0000313" key="18">
    <source>
        <dbReference type="Proteomes" id="UP000053095"/>
    </source>
</evidence>
<keyword evidence="9 13" id="KW-0238">DNA-binding</keyword>
<dbReference type="InterPro" id="IPR031327">
    <property type="entry name" value="MCM"/>
</dbReference>
<dbReference type="GO" id="GO:0042555">
    <property type="term" value="C:MCM complex"/>
    <property type="evidence" value="ECO:0007669"/>
    <property type="project" value="UniProtKB-UniRule"/>
</dbReference>
<dbReference type="Proteomes" id="UP000053095">
    <property type="component" value="Unassembled WGS sequence"/>
</dbReference>
<comment type="subcellular location">
    <subcellularLocation>
        <location evidence="1 14">Nucleus</location>
    </subcellularLocation>
</comment>
<dbReference type="FunFam" id="1.20.58.870:FF:000002">
    <property type="entry name" value="DNA helicase"/>
    <property type="match status" value="1"/>
</dbReference>
<dbReference type="GO" id="GO:0097373">
    <property type="term" value="C:MCM core complex"/>
    <property type="evidence" value="ECO:0007669"/>
    <property type="project" value="UniProtKB-ARBA"/>
</dbReference>
<keyword evidence="5 13" id="KW-0547">Nucleotide-binding</keyword>
<dbReference type="Gene3D" id="3.30.1640.10">
    <property type="entry name" value="mini-chromosome maintenance (MCM) complex, chain A, domain 1"/>
    <property type="match status" value="1"/>
</dbReference>
<dbReference type="PRINTS" id="PR01662">
    <property type="entry name" value="MCMPROTEIN6"/>
</dbReference>
<evidence type="ECO:0000256" key="10">
    <source>
        <dbReference type="ARBA" id="ARBA00023242"/>
    </source>
</evidence>
<dbReference type="CDD" id="cd17757">
    <property type="entry name" value="MCM6"/>
    <property type="match status" value="1"/>
</dbReference>
<dbReference type="FunFam" id="2.20.28.10:FF:000003">
    <property type="entry name" value="DNA helicase"/>
    <property type="match status" value="1"/>
</dbReference>
<keyword evidence="18" id="KW-1185">Reference proteome</keyword>
<dbReference type="PROSITE" id="PS00847">
    <property type="entry name" value="MCM_1"/>
    <property type="match status" value="1"/>
</dbReference>
<evidence type="ECO:0000256" key="11">
    <source>
        <dbReference type="ARBA" id="ARBA00023306"/>
    </source>
</evidence>
<dbReference type="Gene3D" id="3.40.50.300">
    <property type="entry name" value="P-loop containing nucleotide triphosphate hydrolases"/>
    <property type="match status" value="1"/>
</dbReference>
<evidence type="ECO:0000256" key="2">
    <source>
        <dbReference type="ARBA" id="ARBA00008010"/>
    </source>
</evidence>
<keyword evidence="8 13" id="KW-0067">ATP-binding</keyword>
<dbReference type="InterPro" id="IPR033762">
    <property type="entry name" value="MCM_OB"/>
</dbReference>
<sequence length="972" mass="107562">MSSLFEAVLQSEAGSINGGQWPQSDQVSSARPHLPSESNAPMSDMQALPDDEIVGAANGAVNRLRNPYATAPTPVRDATAEKVQQAFERFLETFQEDPANHVAPPPSSAQQYSDKYYIQQIHGMKSFDLSTLYVDYNHLAASEDDALAGAIASQYYRFQPFLIRALHNLLLKYEPSYFVSHRQPNSNSSQQSASVIAANASASDVSQEETLLMNRKTRHQQTDRVFSLAFYNLPLVSRLRQLRTSHIGKLLSISGTVTRTSEIRPELSLGTFICEGCRTPCTNIEQTFKYTEPSQCPNPTCGNRTGWRLDIGKSTFVDWQKIKLQESSHEIPTGSMPRTMDIIVRGEQVDRAKAGEKCIFTGTLIVVPDVSQLGLPGVRPEANRDNGAFRGSDIGGGGVSGLKSLGVRDLTYRLAFLACMITPDLTTPGQPTTQQLTGQSQNILASLNQNEQISEDAEFAQEALLQTFTPAEVQELKSLVESEHVYQRLVNSIAPMIYGHQSIKKGLLLQLIGGVSKSTEQEGMQLRGDINICIVGDPSTSKSQFLKYICSLHPRAVYTSGKASSAAGLTASVVKDPETGEFTIEAGALMLANGGGICAIDEFDKMDVADQVAIHEAMEQQTISIAKAGIHTTLNARASILAAANPIGGRYNPKATLRSNLNLSAPIMSRFDLFFVVRDEPNEQVDRNLATHIVNVHMNRDEAVEPEISTELLQRYIRLARTFKPVFTEEAKVVLVEKYKELRANDAQGGIGRSSYRITVRQLESLIRLSEAVARANCVEEILPKFVREAYNLLRQSIVTVEKDDIEVDEDEENEQTAQPDADEMMDEVRDRDGDSPMAEDGEAPAEPQQEQPARPRTTKITYEKYTKTLNLLVRRVMEDEAASGNGVEQEELLTWYLEQIESELESEEDLQRERGLAKKVLKRMVKDNILMPISAQGLMDETQDEQPADATQPQLVYVLHPNCAIEDIDLD</sequence>
<feature type="region of interest" description="Disordered" evidence="15">
    <location>
        <begin position="805"/>
        <end position="860"/>
    </location>
</feature>
<dbReference type="InterPro" id="IPR012340">
    <property type="entry name" value="NA-bd_OB-fold"/>
</dbReference>
<evidence type="ECO:0000313" key="17">
    <source>
        <dbReference type="EMBL" id="GAM34544.1"/>
    </source>
</evidence>
<organism evidence="17 18">
    <name type="scientific">Talaromyces pinophilus</name>
    <name type="common">Penicillium pinophilum</name>
    <dbReference type="NCBI Taxonomy" id="128442"/>
    <lineage>
        <taxon>Eukaryota</taxon>
        <taxon>Fungi</taxon>
        <taxon>Dikarya</taxon>
        <taxon>Ascomycota</taxon>
        <taxon>Pezizomycotina</taxon>
        <taxon>Eurotiomycetes</taxon>
        <taxon>Eurotiomycetidae</taxon>
        <taxon>Eurotiales</taxon>
        <taxon>Trichocomaceae</taxon>
        <taxon>Talaromyces</taxon>
        <taxon>Talaromyces sect. Talaromyces</taxon>
    </lineage>
</organism>
<evidence type="ECO:0000259" key="16">
    <source>
        <dbReference type="PROSITE" id="PS50051"/>
    </source>
</evidence>
<dbReference type="FunFam" id="3.30.1640.10:FF:000009">
    <property type="entry name" value="DNA helicase"/>
    <property type="match status" value="1"/>
</dbReference>
<keyword evidence="7 14" id="KW-0347">Helicase</keyword>
<evidence type="ECO:0000256" key="5">
    <source>
        <dbReference type="ARBA" id="ARBA00022741"/>
    </source>
</evidence>
<evidence type="ECO:0000256" key="3">
    <source>
        <dbReference type="ARBA" id="ARBA00012551"/>
    </source>
</evidence>
<dbReference type="GO" id="GO:0016787">
    <property type="term" value="F:hydrolase activity"/>
    <property type="evidence" value="ECO:0007669"/>
    <property type="project" value="UniProtKB-KW"/>
</dbReference>
<dbReference type="GO" id="GO:1990518">
    <property type="term" value="F:single-stranded 3'-5' DNA helicase activity"/>
    <property type="evidence" value="ECO:0007669"/>
    <property type="project" value="TreeGrafter"/>
</dbReference>
<dbReference type="GO" id="GO:0003697">
    <property type="term" value="F:single-stranded DNA binding"/>
    <property type="evidence" value="ECO:0007669"/>
    <property type="project" value="TreeGrafter"/>
</dbReference>
<dbReference type="Pfam" id="PF17207">
    <property type="entry name" value="MCM_OB"/>
    <property type="match status" value="1"/>
</dbReference>
<dbReference type="SUPFAM" id="SSF50249">
    <property type="entry name" value="Nucleic acid-binding proteins"/>
    <property type="match status" value="1"/>
</dbReference>
<comment type="similarity">
    <text evidence="2 13">Belongs to the MCM family.</text>
</comment>
<dbReference type="InterPro" id="IPR041562">
    <property type="entry name" value="MCM_lid"/>
</dbReference>
<dbReference type="FunFam" id="3.40.50.300:FF:000115">
    <property type="entry name" value="DNA helicase"/>
    <property type="match status" value="1"/>
</dbReference>
<dbReference type="Pfam" id="PF18263">
    <property type="entry name" value="WHD_MCM6"/>
    <property type="match status" value="1"/>
</dbReference>
<name>A0A6V8H5H3_TALPI</name>
<keyword evidence="11 14" id="KW-0131">Cell cycle</keyword>
<keyword evidence="10" id="KW-0539">Nucleus</keyword>
<evidence type="ECO:0000256" key="8">
    <source>
        <dbReference type="ARBA" id="ARBA00022840"/>
    </source>
</evidence>
<feature type="region of interest" description="Disordered" evidence="15">
    <location>
        <begin position="15"/>
        <end position="45"/>
    </location>
</feature>
<dbReference type="Pfam" id="PF17855">
    <property type="entry name" value="MCM_lid"/>
    <property type="match status" value="1"/>
</dbReference>
<dbReference type="AlphaFoldDB" id="A0A6V8H5H3"/>